<dbReference type="Gene3D" id="2.130.10.10">
    <property type="entry name" value="YVTN repeat-like/Quinoprotein amine dehydrogenase"/>
    <property type="match status" value="1"/>
</dbReference>
<dbReference type="InterPro" id="IPR015943">
    <property type="entry name" value="WD40/YVTN_repeat-like_dom_sf"/>
</dbReference>
<dbReference type="InterPro" id="IPR001680">
    <property type="entry name" value="WD40_rpt"/>
</dbReference>
<dbReference type="SUPFAM" id="SSF50978">
    <property type="entry name" value="WD40 repeat-like"/>
    <property type="match status" value="1"/>
</dbReference>
<accession>A0A5J4N4Z6</accession>
<name>A0A5J4N4Z6_9TREM</name>
<dbReference type="GO" id="GO:0043021">
    <property type="term" value="F:ribonucleoprotein complex binding"/>
    <property type="evidence" value="ECO:0007669"/>
    <property type="project" value="TreeGrafter"/>
</dbReference>
<dbReference type="GO" id="GO:0070545">
    <property type="term" value="C:PeBoW complex"/>
    <property type="evidence" value="ECO:0007669"/>
    <property type="project" value="TreeGrafter"/>
</dbReference>
<dbReference type="PANTHER" id="PTHR17605">
    <property type="entry name" value="RIBOSOME BIOGENESIS PROTEIN BOP1 BLOCK OF PROLIFERATION 1 PROTEIN"/>
    <property type="match status" value="1"/>
</dbReference>
<keyword evidence="1" id="KW-0472">Membrane</keyword>
<evidence type="ECO:0000313" key="2">
    <source>
        <dbReference type="EMBL" id="KAA3670601.1"/>
    </source>
</evidence>
<dbReference type="EMBL" id="QNGE01009264">
    <property type="protein sequence ID" value="KAA3670601.1"/>
    <property type="molecule type" value="Genomic_DNA"/>
</dbReference>
<sequence length="178" mass="19368">TFITCSIGIGRNGCRSDSRYALASSILSAKAVTNLLLLPVLFTLLLNNDSTHAPYQSVISGEHVAVGTFDGRFNWFDVDLGNVPFKKLKLNHGAIRHLDCHKQRPLVSVAMNDGTVLILHATVSDDLLSKPIIIPVQLIRTSQTGSASSVHATLFHPRQPHVYTGGADGSVRQFVAWR</sequence>
<proteinExistence type="predicted"/>
<dbReference type="Proteomes" id="UP000324629">
    <property type="component" value="Unassembled WGS sequence"/>
</dbReference>
<dbReference type="GO" id="GO:0030687">
    <property type="term" value="C:preribosome, large subunit precursor"/>
    <property type="evidence" value="ECO:0007669"/>
    <property type="project" value="TreeGrafter"/>
</dbReference>
<comment type="caution">
    <text evidence="2">The sequence shown here is derived from an EMBL/GenBank/DDBJ whole genome shotgun (WGS) entry which is preliminary data.</text>
</comment>
<gene>
    <name evidence="2" type="ORF">DEA37_0009126</name>
</gene>
<dbReference type="AlphaFoldDB" id="A0A5J4N4Z6"/>
<protein>
    <submittedName>
        <fullName evidence="2">Uncharacterized protein</fullName>
    </submittedName>
</protein>
<evidence type="ECO:0000256" key="1">
    <source>
        <dbReference type="SAM" id="Phobius"/>
    </source>
</evidence>
<evidence type="ECO:0000313" key="3">
    <source>
        <dbReference type="Proteomes" id="UP000324629"/>
    </source>
</evidence>
<feature type="non-terminal residue" evidence="2">
    <location>
        <position position="1"/>
    </location>
</feature>
<keyword evidence="3" id="KW-1185">Reference proteome</keyword>
<dbReference type="InterPro" id="IPR036322">
    <property type="entry name" value="WD40_repeat_dom_sf"/>
</dbReference>
<keyword evidence="1" id="KW-1133">Transmembrane helix</keyword>
<organism evidence="2 3">
    <name type="scientific">Paragonimus westermani</name>
    <dbReference type="NCBI Taxonomy" id="34504"/>
    <lineage>
        <taxon>Eukaryota</taxon>
        <taxon>Metazoa</taxon>
        <taxon>Spiralia</taxon>
        <taxon>Lophotrochozoa</taxon>
        <taxon>Platyhelminthes</taxon>
        <taxon>Trematoda</taxon>
        <taxon>Digenea</taxon>
        <taxon>Plagiorchiida</taxon>
        <taxon>Troglotremata</taxon>
        <taxon>Troglotrematidae</taxon>
        <taxon>Paragonimus</taxon>
    </lineage>
</organism>
<dbReference type="InterPro" id="IPR028598">
    <property type="entry name" value="BOP1/Erb1"/>
</dbReference>
<dbReference type="GO" id="GO:0000463">
    <property type="term" value="P:maturation of LSU-rRNA from tricistronic rRNA transcript (SSU-rRNA, 5.8S rRNA, LSU-rRNA)"/>
    <property type="evidence" value="ECO:0007669"/>
    <property type="project" value="TreeGrafter"/>
</dbReference>
<feature type="transmembrane region" description="Helical" evidence="1">
    <location>
        <begin position="20"/>
        <end position="46"/>
    </location>
</feature>
<reference evidence="2 3" key="1">
    <citation type="journal article" date="2019" name="Gigascience">
        <title>Whole-genome sequence of the oriental lung fluke Paragonimus westermani.</title>
        <authorList>
            <person name="Oey H."/>
            <person name="Zakrzewski M."/>
            <person name="Narain K."/>
            <person name="Devi K.R."/>
            <person name="Agatsuma T."/>
            <person name="Nawaratna S."/>
            <person name="Gobert G.N."/>
            <person name="Jones M.K."/>
            <person name="Ragan M.A."/>
            <person name="McManus D.P."/>
            <person name="Krause L."/>
        </authorList>
    </citation>
    <scope>NUCLEOTIDE SEQUENCE [LARGE SCALE GENOMIC DNA]</scope>
    <source>
        <strain evidence="2 3">IND2009</strain>
    </source>
</reference>
<dbReference type="Pfam" id="PF00400">
    <property type="entry name" value="WD40"/>
    <property type="match status" value="1"/>
</dbReference>
<dbReference type="PANTHER" id="PTHR17605:SF0">
    <property type="entry name" value="RIBOSOME BIOGENESIS PROTEIN BOP1"/>
    <property type="match status" value="1"/>
</dbReference>
<keyword evidence="1" id="KW-0812">Transmembrane</keyword>